<dbReference type="OrthoDB" id="10391569at2759"/>
<dbReference type="AlphaFoldDB" id="A0A556TMH0"/>
<evidence type="ECO:0000256" key="1">
    <source>
        <dbReference type="SAM" id="SignalP"/>
    </source>
</evidence>
<proteinExistence type="predicted"/>
<feature type="chain" id="PRO_5022042693" evidence="1">
    <location>
        <begin position="33"/>
        <end position="156"/>
    </location>
</feature>
<name>A0A556TMH0_BAGYA</name>
<dbReference type="EMBL" id="VCAZ01000006">
    <property type="protein sequence ID" value="TSK22557.1"/>
    <property type="molecule type" value="Genomic_DNA"/>
</dbReference>
<keyword evidence="3" id="KW-1185">Reference proteome</keyword>
<feature type="signal peptide" evidence="1">
    <location>
        <begin position="1"/>
        <end position="32"/>
    </location>
</feature>
<keyword evidence="1" id="KW-0732">Signal</keyword>
<dbReference type="Proteomes" id="UP000319801">
    <property type="component" value="Unassembled WGS sequence"/>
</dbReference>
<evidence type="ECO:0000313" key="2">
    <source>
        <dbReference type="EMBL" id="TSK22557.1"/>
    </source>
</evidence>
<reference evidence="2 3" key="1">
    <citation type="journal article" date="2019" name="Genome Biol. Evol.">
        <title>Whole-Genome Sequencing of the Giant Devil Catfish, Bagarius yarrelli.</title>
        <authorList>
            <person name="Jiang W."/>
            <person name="Lv Y."/>
            <person name="Cheng L."/>
            <person name="Yang K."/>
            <person name="Chao B."/>
            <person name="Wang X."/>
            <person name="Li Y."/>
            <person name="Pan X."/>
            <person name="You X."/>
            <person name="Zhang Y."/>
            <person name="Yang J."/>
            <person name="Li J."/>
            <person name="Zhang X."/>
            <person name="Liu S."/>
            <person name="Sun C."/>
            <person name="Yang J."/>
            <person name="Shi Q."/>
        </authorList>
    </citation>
    <scope>NUCLEOTIDE SEQUENCE [LARGE SCALE GENOMIC DNA]</scope>
    <source>
        <strain evidence="2">JWS20170419001</strain>
        <tissue evidence="2">Muscle</tissue>
    </source>
</reference>
<comment type="caution">
    <text evidence="2">The sequence shown here is derived from an EMBL/GenBank/DDBJ whole genome shotgun (WGS) entry which is preliminary data.</text>
</comment>
<organism evidence="2 3">
    <name type="scientific">Bagarius yarrelli</name>
    <name type="common">Goonch</name>
    <name type="synonym">Bagrus yarrelli</name>
    <dbReference type="NCBI Taxonomy" id="175774"/>
    <lineage>
        <taxon>Eukaryota</taxon>
        <taxon>Metazoa</taxon>
        <taxon>Chordata</taxon>
        <taxon>Craniata</taxon>
        <taxon>Vertebrata</taxon>
        <taxon>Euteleostomi</taxon>
        <taxon>Actinopterygii</taxon>
        <taxon>Neopterygii</taxon>
        <taxon>Teleostei</taxon>
        <taxon>Ostariophysi</taxon>
        <taxon>Siluriformes</taxon>
        <taxon>Sisoridae</taxon>
        <taxon>Sisorinae</taxon>
        <taxon>Bagarius</taxon>
    </lineage>
</organism>
<protein>
    <submittedName>
        <fullName evidence="2">Uncharacterized protein</fullName>
    </submittedName>
</protein>
<gene>
    <name evidence="2" type="ORF">Baya_1915</name>
</gene>
<accession>A0A556TMH0</accession>
<evidence type="ECO:0000313" key="3">
    <source>
        <dbReference type="Proteomes" id="UP000319801"/>
    </source>
</evidence>
<sequence>MVANYLKKNGEKFVYVTVWNVLLLLSVWPTSAIPVTFCQNTERQIESIRNLLHTVKRTVNGACAVIQRLTSYQACEFDLFTEIPELTYMKAETKGLVENLQGFRTDDCVLSPAVCPYSHLSMWSKTDVLLSLWSQDVAACKNVIQSMCSSPNYNMF</sequence>